<dbReference type="InterPro" id="IPR032816">
    <property type="entry name" value="VTT_dom"/>
</dbReference>
<evidence type="ECO:0000313" key="10">
    <source>
        <dbReference type="EMBL" id="MBA8847392.1"/>
    </source>
</evidence>
<reference evidence="10 11" key="1">
    <citation type="submission" date="2020-07" db="EMBL/GenBank/DDBJ databases">
        <title>Sequencing the genomes of 1000 actinobacteria strains.</title>
        <authorList>
            <person name="Klenk H.-P."/>
        </authorList>
    </citation>
    <scope>NUCLEOTIDE SEQUENCE [LARGE SCALE GENOMIC DNA]</scope>
    <source>
        <strain evidence="10 11">DSM 19663</strain>
    </source>
</reference>
<dbReference type="RefSeq" id="WP_182490240.1">
    <property type="nucleotide sequence ID" value="NZ_BAAAOV010000013.1"/>
</dbReference>
<dbReference type="InterPro" id="IPR032818">
    <property type="entry name" value="DedA-like"/>
</dbReference>
<feature type="domain" description="VTT" evidence="9">
    <location>
        <begin position="42"/>
        <end position="169"/>
    </location>
</feature>
<comment type="subcellular location">
    <subcellularLocation>
        <location evidence="1 7">Cell membrane</location>
        <topology evidence="1 7">Multi-pass membrane protein</topology>
    </subcellularLocation>
</comment>
<evidence type="ECO:0000256" key="6">
    <source>
        <dbReference type="ARBA" id="ARBA00023136"/>
    </source>
</evidence>
<evidence type="ECO:0000259" key="9">
    <source>
        <dbReference type="Pfam" id="PF09335"/>
    </source>
</evidence>
<name>A0A839EAD1_9MICO</name>
<dbReference type="EMBL" id="JACGWX010000002">
    <property type="protein sequence ID" value="MBA8847392.1"/>
    <property type="molecule type" value="Genomic_DNA"/>
</dbReference>
<dbReference type="PANTHER" id="PTHR30353:SF0">
    <property type="entry name" value="TRANSMEMBRANE PROTEIN"/>
    <property type="match status" value="1"/>
</dbReference>
<feature type="transmembrane region" description="Helical" evidence="7">
    <location>
        <begin position="21"/>
        <end position="44"/>
    </location>
</feature>
<dbReference type="AlphaFoldDB" id="A0A839EAD1"/>
<feature type="transmembrane region" description="Helical" evidence="7">
    <location>
        <begin position="184"/>
        <end position="205"/>
    </location>
</feature>
<feature type="region of interest" description="Disordered" evidence="8">
    <location>
        <begin position="231"/>
        <end position="285"/>
    </location>
</feature>
<evidence type="ECO:0000256" key="8">
    <source>
        <dbReference type="SAM" id="MobiDB-lite"/>
    </source>
</evidence>
<dbReference type="GO" id="GO:0005886">
    <property type="term" value="C:plasma membrane"/>
    <property type="evidence" value="ECO:0007669"/>
    <property type="project" value="UniProtKB-SubCell"/>
</dbReference>
<dbReference type="Proteomes" id="UP000585905">
    <property type="component" value="Unassembled WGS sequence"/>
</dbReference>
<gene>
    <name evidence="10" type="ORF">FHX53_000977</name>
</gene>
<evidence type="ECO:0000256" key="3">
    <source>
        <dbReference type="ARBA" id="ARBA00022475"/>
    </source>
</evidence>
<comment type="caution">
    <text evidence="7">Lacks conserved residue(s) required for the propagation of feature annotation.</text>
</comment>
<keyword evidence="4 7" id="KW-0812">Transmembrane</keyword>
<evidence type="ECO:0000313" key="11">
    <source>
        <dbReference type="Proteomes" id="UP000585905"/>
    </source>
</evidence>
<sequence>MLATDIGLFDVEGIITGAGPWALLVVCAIVFVETGLLVGVLLPGDTLLVITGVLTYTGVIPQPIWVVSLSIMIATMGGDNLGYWIGRKAGPAIFEKKSAGFFSKKSVARTEAFFAKYGGFAVTIARFIGVVRTIAPVAAGVGRMNYRTFLIFDTLGAFLWAVGLTVLGWGVAHIPGVAEVVTEYIEIVLLIVIGMALAGIGYHALKERHERKQEEAAARAGTPIEIEIVRLDEPEHDGRHEAPAHARRRGDAEEVEPAGAKRRGGDPRKLLGKPDGAHEKPDGLL</sequence>
<keyword evidence="5 7" id="KW-1133">Transmembrane helix</keyword>
<feature type="compositionally biased region" description="Basic and acidic residues" evidence="8">
    <location>
        <begin position="275"/>
        <end position="285"/>
    </location>
</feature>
<comment type="caution">
    <text evidence="10">The sequence shown here is derived from an EMBL/GenBank/DDBJ whole genome shotgun (WGS) entry which is preliminary data.</text>
</comment>
<dbReference type="Pfam" id="PF09335">
    <property type="entry name" value="VTT_dom"/>
    <property type="match status" value="1"/>
</dbReference>
<proteinExistence type="inferred from homology"/>
<evidence type="ECO:0000256" key="2">
    <source>
        <dbReference type="ARBA" id="ARBA00010792"/>
    </source>
</evidence>
<dbReference type="PANTHER" id="PTHR30353">
    <property type="entry name" value="INNER MEMBRANE PROTEIN DEDA-RELATED"/>
    <property type="match status" value="1"/>
</dbReference>
<evidence type="ECO:0000256" key="4">
    <source>
        <dbReference type="ARBA" id="ARBA00022692"/>
    </source>
</evidence>
<protein>
    <submittedName>
        <fullName evidence="10">Membrane-associated protein</fullName>
    </submittedName>
</protein>
<evidence type="ECO:0000256" key="1">
    <source>
        <dbReference type="ARBA" id="ARBA00004651"/>
    </source>
</evidence>
<keyword evidence="11" id="KW-1185">Reference proteome</keyword>
<keyword evidence="3 7" id="KW-1003">Cell membrane</keyword>
<accession>A0A839EAD1</accession>
<evidence type="ECO:0000256" key="5">
    <source>
        <dbReference type="ARBA" id="ARBA00022989"/>
    </source>
</evidence>
<feature type="transmembrane region" description="Helical" evidence="7">
    <location>
        <begin position="149"/>
        <end position="172"/>
    </location>
</feature>
<comment type="similarity">
    <text evidence="2 7">Belongs to the DedA family.</text>
</comment>
<organism evidence="10 11">
    <name type="scientific">Microcella alkalica</name>
    <dbReference type="NCBI Taxonomy" id="355930"/>
    <lineage>
        <taxon>Bacteria</taxon>
        <taxon>Bacillati</taxon>
        <taxon>Actinomycetota</taxon>
        <taxon>Actinomycetes</taxon>
        <taxon>Micrococcales</taxon>
        <taxon>Microbacteriaceae</taxon>
        <taxon>Microcella</taxon>
    </lineage>
</organism>
<evidence type="ECO:0000256" key="7">
    <source>
        <dbReference type="RuleBase" id="RU367016"/>
    </source>
</evidence>
<feature type="compositionally biased region" description="Basic and acidic residues" evidence="8">
    <location>
        <begin position="231"/>
        <end position="252"/>
    </location>
</feature>
<keyword evidence="6 7" id="KW-0472">Membrane</keyword>